<accession>I3SZQ8</accession>
<dbReference type="EMBL" id="BT145956">
    <property type="protein sequence ID" value="AFK45750.1"/>
    <property type="molecule type" value="mRNA"/>
</dbReference>
<organism evidence="1">
    <name type="scientific">Lotus japonicus</name>
    <name type="common">Lotus corniculatus var. japonicus</name>
    <dbReference type="NCBI Taxonomy" id="34305"/>
    <lineage>
        <taxon>Eukaryota</taxon>
        <taxon>Viridiplantae</taxon>
        <taxon>Streptophyta</taxon>
        <taxon>Embryophyta</taxon>
        <taxon>Tracheophyta</taxon>
        <taxon>Spermatophyta</taxon>
        <taxon>Magnoliopsida</taxon>
        <taxon>eudicotyledons</taxon>
        <taxon>Gunneridae</taxon>
        <taxon>Pentapetalae</taxon>
        <taxon>rosids</taxon>
        <taxon>fabids</taxon>
        <taxon>Fabales</taxon>
        <taxon>Fabaceae</taxon>
        <taxon>Papilionoideae</taxon>
        <taxon>50 kb inversion clade</taxon>
        <taxon>NPAAA clade</taxon>
        <taxon>Hologalegina</taxon>
        <taxon>robinioid clade</taxon>
        <taxon>Loteae</taxon>
        <taxon>Lotus</taxon>
    </lineage>
</organism>
<protein>
    <submittedName>
        <fullName evidence="1">Uncharacterized protein</fullName>
    </submittedName>
</protein>
<proteinExistence type="evidence at transcript level"/>
<name>I3SZQ8_LOTJA</name>
<sequence>MFGNRPMVATLASASFAIMKGMVIRPPLRLCGCGSSSTAA</sequence>
<evidence type="ECO:0000313" key="1">
    <source>
        <dbReference type="EMBL" id="AFK45750.1"/>
    </source>
</evidence>
<dbReference type="AlphaFoldDB" id="I3SZQ8"/>
<reference evidence="1" key="1">
    <citation type="submission" date="2012-05" db="EMBL/GenBank/DDBJ databases">
        <authorList>
            <person name="Krishnakumar V."/>
            <person name="Cheung F."/>
            <person name="Xiao Y."/>
            <person name="Chan A."/>
            <person name="Moskal W.A."/>
            <person name="Town C.D."/>
        </authorList>
    </citation>
    <scope>NUCLEOTIDE SEQUENCE</scope>
</reference>